<evidence type="ECO:0000313" key="2">
    <source>
        <dbReference type="Proteomes" id="UP000315037"/>
    </source>
</evidence>
<evidence type="ECO:0000313" key="1">
    <source>
        <dbReference type="EMBL" id="TPW35588.1"/>
    </source>
</evidence>
<accession>A0A506UQG1</accession>
<sequence>MTAPPGWRKHALIVAEDFAGMHAQGRGLAERAAMSWTFHAVPQRLKSRLPLHWLRAQSGRKKADGFRFDPSFTSGPDLVISIGGRGGVLGRQIGRACGVPVVQIQDPRRHRQDFSLVIANAHDAVKGDNVIEVRTALHDMTPARLAAAREKWEARLRDGEEKLLGVLLGGPNGRYRFGEPEAQALGRRIRGFLERTGMGCALVPSRRTSPQALRVMAAELSGTKCRTWQGQGADNPYVGVLSCADMLAVTVDSVSMISEAVATTAPVGLLALPGRSRRLSAFAATLKGLGRVQDFGGKNFENMSFSTVAHERVDDTSLAAREMCRRLFGAGFS</sequence>
<reference evidence="1 2" key="1">
    <citation type="submission" date="2019-03" db="EMBL/GenBank/DDBJ databases">
        <title>The complete genome sequence of Neokomagataea sp. Jb2 NBRC113641.</title>
        <authorList>
            <person name="Chua K.-O."/>
            <person name="Chan K.-G."/>
            <person name="See-Too W.-S."/>
        </authorList>
    </citation>
    <scope>NUCLEOTIDE SEQUENCE [LARGE SCALE GENOMIC DNA]</scope>
    <source>
        <strain evidence="1 2">Jb2</strain>
    </source>
</reference>
<comment type="caution">
    <text evidence="1">The sequence shown here is derived from an EMBL/GenBank/DDBJ whole genome shotgun (WGS) entry which is preliminary data.</text>
</comment>
<evidence type="ECO:0008006" key="3">
    <source>
        <dbReference type="Google" id="ProtNLM"/>
    </source>
</evidence>
<dbReference type="RefSeq" id="WP_165600082.1">
    <property type="nucleotide sequence ID" value="NZ_SORZ01000001.1"/>
</dbReference>
<gene>
    <name evidence="1" type="ORF">E3202_01015</name>
</gene>
<dbReference type="PANTHER" id="PTHR33986:SF15">
    <property type="entry name" value="MITOCHONDRIAL FISSION PROTEIN ELM1"/>
    <property type="match status" value="1"/>
</dbReference>
<protein>
    <recommendedName>
        <fullName evidence="3">Nucleoside-diphosphate sugar epimerase</fullName>
    </recommendedName>
</protein>
<organism evidence="1 2">
    <name type="scientific">Oecophyllibacter saccharovorans</name>
    <dbReference type="NCBI Taxonomy" id="2558360"/>
    <lineage>
        <taxon>Bacteria</taxon>
        <taxon>Pseudomonadati</taxon>
        <taxon>Pseudomonadota</taxon>
        <taxon>Alphaproteobacteria</taxon>
        <taxon>Acetobacterales</taxon>
        <taxon>Acetobacteraceae</taxon>
        <taxon>Oecophyllibacter</taxon>
    </lineage>
</organism>
<dbReference type="EMBL" id="SORZ01000001">
    <property type="protein sequence ID" value="TPW35588.1"/>
    <property type="molecule type" value="Genomic_DNA"/>
</dbReference>
<keyword evidence="2" id="KW-1185">Reference proteome</keyword>
<dbReference type="Pfam" id="PF06258">
    <property type="entry name" value="Mito_fiss_Elm1"/>
    <property type="match status" value="1"/>
</dbReference>
<dbReference type="Proteomes" id="UP000315037">
    <property type="component" value="Unassembled WGS sequence"/>
</dbReference>
<dbReference type="InterPro" id="IPR009367">
    <property type="entry name" value="Elm1-like"/>
</dbReference>
<dbReference type="AlphaFoldDB" id="A0A506UQG1"/>
<dbReference type="PANTHER" id="PTHR33986">
    <property type="entry name" value="OS02G0535700 PROTEIN"/>
    <property type="match status" value="1"/>
</dbReference>
<proteinExistence type="predicted"/>
<name>A0A506UQG1_9PROT</name>